<name>A0A2A5WU45_9GAMM</name>
<reference evidence="1 2" key="1">
    <citation type="submission" date="2017-08" db="EMBL/GenBank/DDBJ databases">
        <title>Fine stratification of microbial communities through a metagenomic profile of the photic zone.</title>
        <authorList>
            <person name="Haro-Moreno J.M."/>
            <person name="Lopez-Perez M."/>
            <person name="De La Torre J."/>
            <person name="Picazo A."/>
            <person name="Camacho A."/>
            <person name="Rodriguez-Valera F."/>
        </authorList>
    </citation>
    <scope>NUCLEOTIDE SEQUENCE [LARGE SCALE GENOMIC DNA]</scope>
    <source>
        <strain evidence="1">MED-G24</strain>
    </source>
</reference>
<evidence type="ECO:0000313" key="2">
    <source>
        <dbReference type="Proteomes" id="UP000219327"/>
    </source>
</evidence>
<dbReference type="EMBL" id="NTKD01000017">
    <property type="protein sequence ID" value="PDH39941.1"/>
    <property type="molecule type" value="Genomic_DNA"/>
</dbReference>
<accession>A0A2A5WU45</accession>
<sequence length="90" mass="10071">MRGEIEYAATMVEICRRQNAQPDPAVLSALQQERMVLKAKAMHTIDSRVIRMIQGLGTNGVKLTLVSNGDALEVDGWSLRFFVSGRRHET</sequence>
<protein>
    <submittedName>
        <fullName evidence="1">Uncharacterized protein</fullName>
    </submittedName>
</protein>
<organism evidence="1 2">
    <name type="scientific">OM182 bacterium MED-G24</name>
    <dbReference type="NCBI Taxonomy" id="1986255"/>
    <lineage>
        <taxon>Bacteria</taxon>
        <taxon>Pseudomonadati</taxon>
        <taxon>Pseudomonadota</taxon>
        <taxon>Gammaproteobacteria</taxon>
        <taxon>OMG group</taxon>
        <taxon>OM182 clade</taxon>
    </lineage>
</organism>
<proteinExistence type="predicted"/>
<dbReference type="Proteomes" id="UP000219327">
    <property type="component" value="Unassembled WGS sequence"/>
</dbReference>
<evidence type="ECO:0000313" key="1">
    <source>
        <dbReference type="EMBL" id="PDH39941.1"/>
    </source>
</evidence>
<gene>
    <name evidence="1" type="ORF">CNE99_04640</name>
</gene>
<dbReference type="AlphaFoldDB" id="A0A2A5WU45"/>
<comment type="caution">
    <text evidence="1">The sequence shown here is derived from an EMBL/GenBank/DDBJ whole genome shotgun (WGS) entry which is preliminary data.</text>
</comment>